<feature type="transmembrane region" description="Helical" evidence="1">
    <location>
        <begin position="6"/>
        <end position="37"/>
    </location>
</feature>
<sequence>MFSHIVGSLLILLMFSFVVQKLIIFILSFMCLALGDISVKILLHGISEIFLPMFSTRTFMVSQLIFKFFMHLEFIFLYGVGWWLSFIFLHVAVQVSQYHLLKRLLLLNFMLVPPLSNIN</sequence>
<evidence type="ECO:0000256" key="1">
    <source>
        <dbReference type="SAM" id="Phobius"/>
    </source>
</evidence>
<feature type="transmembrane region" description="Helical" evidence="1">
    <location>
        <begin position="75"/>
        <end position="93"/>
    </location>
</feature>
<evidence type="ECO:0000313" key="2">
    <source>
        <dbReference type="EMBL" id="JAA44986.1"/>
    </source>
</evidence>
<dbReference type="AlphaFoldDB" id="K9IWC2"/>
<protein>
    <submittedName>
        <fullName evidence="2">Uncharacterized protein</fullName>
    </submittedName>
</protein>
<keyword evidence="1" id="KW-0812">Transmembrane</keyword>
<organism evidence="2">
    <name type="scientific">Desmodus rotundus</name>
    <name type="common">Vampire bat</name>
    <dbReference type="NCBI Taxonomy" id="9430"/>
    <lineage>
        <taxon>Eukaryota</taxon>
        <taxon>Metazoa</taxon>
        <taxon>Chordata</taxon>
        <taxon>Craniata</taxon>
        <taxon>Vertebrata</taxon>
        <taxon>Euteleostomi</taxon>
        <taxon>Mammalia</taxon>
        <taxon>Eutheria</taxon>
        <taxon>Laurasiatheria</taxon>
        <taxon>Chiroptera</taxon>
        <taxon>Yangochiroptera</taxon>
        <taxon>Phyllostomidae</taxon>
        <taxon>Desmodontinae</taxon>
        <taxon>Desmodus</taxon>
    </lineage>
</organism>
<reference evidence="2" key="1">
    <citation type="submission" date="2012-11" db="EMBL/GenBank/DDBJ databases">
        <title>The Vampirome: Transcriptome and Proteome Analysis of the Submandibular and Accessory Glands of the Vampire Bat and Vector of Human Rabies, Desmodus rotundus.</title>
        <authorList>
            <person name="Francischetti I.M.B."/>
            <person name="Assumpcao T.C.F."/>
            <person name="Ma D."/>
            <person name="Vicente E.C."/>
            <person name="Ribeiro J.M.C."/>
        </authorList>
    </citation>
    <scope>NUCLEOTIDE SEQUENCE</scope>
    <source>
        <tissue evidence="2">Salivary gland</tissue>
    </source>
</reference>
<dbReference type="EMBL" id="GABZ01008539">
    <property type="protein sequence ID" value="JAA44986.1"/>
    <property type="molecule type" value="mRNA"/>
</dbReference>
<accession>K9IWC2</accession>
<keyword evidence="1" id="KW-0472">Membrane</keyword>
<name>K9IWC2_DESRO</name>
<feature type="transmembrane region" description="Helical" evidence="1">
    <location>
        <begin position="49"/>
        <end position="69"/>
    </location>
</feature>
<proteinExistence type="evidence at transcript level"/>
<keyword evidence="1" id="KW-1133">Transmembrane helix</keyword>